<dbReference type="Proteomes" id="UP001066276">
    <property type="component" value="Chromosome 11"/>
</dbReference>
<sequence length="133" mass="14547">MPDIGSGSVPPNILIGTSGVAAEWRKLPLRALWSQWRLEEMSGVWRLEACTRPPYGIPGWPSRYGERRGVDPVDCRSPSWRAPARHLGGAVSEEGVSAGGRRSFFYRPSPLMDHCSLSSPSPLTGQFGDRGGR</sequence>
<accession>A0AAV7LPY1</accession>
<keyword evidence="3" id="KW-1185">Reference proteome</keyword>
<name>A0AAV7LPY1_PLEWA</name>
<proteinExistence type="predicted"/>
<comment type="caution">
    <text evidence="2">The sequence shown here is derived from an EMBL/GenBank/DDBJ whole genome shotgun (WGS) entry which is preliminary data.</text>
</comment>
<gene>
    <name evidence="2" type="ORF">NDU88_005734</name>
</gene>
<dbReference type="AlphaFoldDB" id="A0AAV7LPY1"/>
<organism evidence="2 3">
    <name type="scientific">Pleurodeles waltl</name>
    <name type="common">Iberian ribbed newt</name>
    <dbReference type="NCBI Taxonomy" id="8319"/>
    <lineage>
        <taxon>Eukaryota</taxon>
        <taxon>Metazoa</taxon>
        <taxon>Chordata</taxon>
        <taxon>Craniata</taxon>
        <taxon>Vertebrata</taxon>
        <taxon>Euteleostomi</taxon>
        <taxon>Amphibia</taxon>
        <taxon>Batrachia</taxon>
        <taxon>Caudata</taxon>
        <taxon>Salamandroidea</taxon>
        <taxon>Salamandridae</taxon>
        <taxon>Pleurodelinae</taxon>
        <taxon>Pleurodeles</taxon>
    </lineage>
</organism>
<reference evidence="2" key="1">
    <citation type="journal article" date="2022" name="bioRxiv">
        <title>Sequencing and chromosome-scale assembly of the giantPleurodeles waltlgenome.</title>
        <authorList>
            <person name="Brown T."/>
            <person name="Elewa A."/>
            <person name="Iarovenko S."/>
            <person name="Subramanian E."/>
            <person name="Araus A.J."/>
            <person name="Petzold A."/>
            <person name="Susuki M."/>
            <person name="Suzuki K.-i.T."/>
            <person name="Hayashi T."/>
            <person name="Toyoda A."/>
            <person name="Oliveira C."/>
            <person name="Osipova E."/>
            <person name="Leigh N.D."/>
            <person name="Simon A."/>
            <person name="Yun M.H."/>
        </authorList>
    </citation>
    <scope>NUCLEOTIDE SEQUENCE</scope>
    <source>
        <strain evidence="2">20211129_DDA</strain>
        <tissue evidence="2">Liver</tissue>
    </source>
</reference>
<evidence type="ECO:0000313" key="3">
    <source>
        <dbReference type="Proteomes" id="UP001066276"/>
    </source>
</evidence>
<feature type="region of interest" description="Disordered" evidence="1">
    <location>
        <begin position="112"/>
        <end position="133"/>
    </location>
</feature>
<evidence type="ECO:0000256" key="1">
    <source>
        <dbReference type="SAM" id="MobiDB-lite"/>
    </source>
</evidence>
<dbReference type="EMBL" id="JANPWB010000015">
    <property type="protein sequence ID" value="KAJ1092624.1"/>
    <property type="molecule type" value="Genomic_DNA"/>
</dbReference>
<protein>
    <submittedName>
        <fullName evidence="2">Uncharacterized protein</fullName>
    </submittedName>
</protein>
<evidence type="ECO:0000313" key="2">
    <source>
        <dbReference type="EMBL" id="KAJ1092624.1"/>
    </source>
</evidence>